<accession>A0A2G4R6Z0</accession>
<feature type="transmembrane region" description="Helical" evidence="5">
    <location>
        <begin position="16"/>
        <end position="37"/>
    </location>
</feature>
<feature type="transmembrane region" description="Helical" evidence="5">
    <location>
        <begin position="84"/>
        <end position="103"/>
    </location>
</feature>
<proteinExistence type="predicted"/>
<evidence type="ECO:0000313" key="6">
    <source>
        <dbReference type="EMBL" id="PHY92312.1"/>
    </source>
</evidence>
<keyword evidence="2 5" id="KW-0812">Transmembrane</keyword>
<comment type="caution">
    <text evidence="6">The sequence shown here is derived from an EMBL/GenBank/DDBJ whole genome shotgun (WGS) entry which is preliminary data.</text>
</comment>
<dbReference type="Proteomes" id="UP000237472">
    <property type="component" value="Unassembled WGS sequence"/>
</dbReference>
<dbReference type="Pfam" id="PF07264">
    <property type="entry name" value="EI24"/>
    <property type="match status" value="1"/>
</dbReference>
<dbReference type="InterPro" id="IPR059112">
    <property type="entry name" value="CysZ/EI24"/>
</dbReference>
<evidence type="ECO:0000256" key="3">
    <source>
        <dbReference type="ARBA" id="ARBA00022989"/>
    </source>
</evidence>
<sequence length="242" mass="28558">MNIFWLSFKDFTRFDFFKYALLSTLISFSFMMIVGYYSFTSIKAYLDALFTPESEGFFAWLYSFAFVSIIINSFNFLIVGFFVIFSSSAISLFILSFFTPKIAAKINAKYYKYELKERVSDLSILLEMFKILLKFISLFFLALILFFIPFVNLIAFFLAFYYLFHNALVLEVLSAVLDKKKFKEQNSTPFEFKFYTLIFYFLASFPFVGLVLQLFFVIFLIHLSYQKIYFLSPKFDNVSSST</sequence>
<dbReference type="AlphaFoldDB" id="A0A2G4R6Z0"/>
<evidence type="ECO:0000256" key="2">
    <source>
        <dbReference type="ARBA" id="ARBA00022692"/>
    </source>
</evidence>
<reference evidence="7" key="1">
    <citation type="submission" date="2015-06" db="EMBL/GenBank/DDBJ databases">
        <authorList>
            <person name="Parisi A."/>
            <person name="Chiara M."/>
            <person name="Florio D."/>
            <person name="Miccolupo A."/>
            <person name="Manzari C."/>
            <person name="Mion D."/>
            <person name="Caruso M."/>
            <person name="D'erchia A.M."/>
            <person name="Zanoni R."/>
        </authorList>
    </citation>
    <scope>NUCLEOTIDE SEQUENCE [LARGE SCALE GENOMIC DNA]</scope>
    <source>
        <strain evidence="7">73/13</strain>
    </source>
</reference>
<comment type="subcellular location">
    <subcellularLocation>
        <location evidence="1">Membrane</location>
        <topology evidence="1">Multi-pass membrane protein</topology>
    </subcellularLocation>
</comment>
<keyword evidence="4 5" id="KW-0472">Membrane</keyword>
<dbReference type="RefSeq" id="WP_099460867.1">
    <property type="nucleotide sequence ID" value="NZ_LDWY01000004.1"/>
</dbReference>
<feature type="transmembrane region" description="Helical" evidence="5">
    <location>
        <begin position="57"/>
        <end position="78"/>
    </location>
</feature>
<feature type="transmembrane region" description="Helical" evidence="5">
    <location>
        <begin position="197"/>
        <end position="225"/>
    </location>
</feature>
<evidence type="ECO:0000256" key="4">
    <source>
        <dbReference type="ARBA" id="ARBA00023136"/>
    </source>
</evidence>
<organism evidence="6 7">
    <name type="scientific">Campylobacter vulpis</name>
    <dbReference type="NCBI Taxonomy" id="1655500"/>
    <lineage>
        <taxon>Bacteria</taxon>
        <taxon>Pseudomonadati</taxon>
        <taxon>Campylobacterota</taxon>
        <taxon>Epsilonproteobacteria</taxon>
        <taxon>Campylobacterales</taxon>
        <taxon>Campylobacteraceae</taxon>
        <taxon>Campylobacter</taxon>
    </lineage>
</organism>
<name>A0A2G4R6Z0_9BACT</name>
<gene>
    <name evidence="6" type="ORF">AA994_00735</name>
</gene>
<evidence type="ECO:0000256" key="1">
    <source>
        <dbReference type="ARBA" id="ARBA00004141"/>
    </source>
</evidence>
<keyword evidence="3 5" id="KW-1133">Transmembrane helix</keyword>
<dbReference type="OrthoDB" id="5339118at2"/>
<evidence type="ECO:0000256" key="5">
    <source>
        <dbReference type="SAM" id="Phobius"/>
    </source>
</evidence>
<protein>
    <submittedName>
        <fullName evidence="6">Membrane protein</fullName>
    </submittedName>
</protein>
<dbReference type="EMBL" id="LDWY01000004">
    <property type="protein sequence ID" value="PHY92312.1"/>
    <property type="molecule type" value="Genomic_DNA"/>
</dbReference>
<evidence type="ECO:0000313" key="7">
    <source>
        <dbReference type="Proteomes" id="UP000237472"/>
    </source>
</evidence>